<dbReference type="PANTHER" id="PTHR40036">
    <property type="entry name" value="MACROCIN O-METHYLTRANSFERASE"/>
    <property type="match status" value="1"/>
</dbReference>
<keyword evidence="2" id="KW-1185">Reference proteome</keyword>
<proteinExistence type="predicted"/>
<dbReference type="EMBL" id="FO082275">
    <property type="protein sequence ID" value="CCO16149.1"/>
    <property type="molecule type" value="Genomic_DNA"/>
</dbReference>
<dbReference type="AlphaFoldDB" id="K8EDT3"/>
<name>K8EDT3_9CHLO</name>
<dbReference type="Gene3D" id="3.40.50.150">
    <property type="entry name" value="Vaccinia Virus protein VP39"/>
    <property type="match status" value="1"/>
</dbReference>
<evidence type="ECO:0000313" key="1">
    <source>
        <dbReference type="EMBL" id="CCO16149.1"/>
    </source>
</evidence>
<protein>
    <submittedName>
        <fullName evidence="1">TPR repeat-containing protein</fullName>
    </submittedName>
</protein>
<dbReference type="GeneID" id="19016359"/>
<dbReference type="RefSeq" id="XP_007513624.1">
    <property type="nucleotide sequence ID" value="XM_007513562.1"/>
</dbReference>
<dbReference type="eggNOG" id="ENOG502S9V7">
    <property type="taxonomic scope" value="Eukaryota"/>
</dbReference>
<dbReference type="PANTHER" id="PTHR40036:SF1">
    <property type="entry name" value="MACROCIN O-METHYLTRANSFERASE"/>
    <property type="match status" value="1"/>
</dbReference>
<dbReference type="Proteomes" id="UP000198341">
    <property type="component" value="Chromosome 4"/>
</dbReference>
<accession>K8EDT3</accession>
<organism evidence="1 2">
    <name type="scientific">Bathycoccus prasinos</name>
    <dbReference type="NCBI Taxonomy" id="41875"/>
    <lineage>
        <taxon>Eukaryota</taxon>
        <taxon>Viridiplantae</taxon>
        <taxon>Chlorophyta</taxon>
        <taxon>Mamiellophyceae</taxon>
        <taxon>Mamiellales</taxon>
        <taxon>Bathycoccaceae</taxon>
        <taxon>Bathycoccus</taxon>
    </lineage>
</organism>
<dbReference type="OrthoDB" id="10265168at2759"/>
<sequence length="300" mass="33732">MSSSSSPSKQKKETKEEEAVLKSLSSLDAFIDEVHTSLISLDLNEPPLFFALKALQRRSQKEDEDIGPTHLPIPKQMIMEFGVGAGHTLKKIKEFFPVGKTIVGFDSFEGLPENWIPGSWGKGAFSQGGEIPKDILGENVSIVKGLFSDTVPKFFDTTNFADAELLLLHIDCDLYQSTKEVLGEALAKTLKENRFFMSAEVPLFVAFDELIDYPTYEDHEIKALFEFLKENKDWIECVVLGADGREDTGEKLRFYKPAEICPHRVLTLFRPTKKARKEWQAREKASAAEAESKKNVCSMS</sequence>
<dbReference type="InterPro" id="IPR008884">
    <property type="entry name" value="TylF_MeTrfase"/>
</dbReference>
<dbReference type="InterPro" id="IPR029063">
    <property type="entry name" value="SAM-dependent_MTases_sf"/>
</dbReference>
<reference evidence="1 2" key="1">
    <citation type="submission" date="2011-10" db="EMBL/GenBank/DDBJ databases">
        <authorList>
            <person name="Genoscope - CEA"/>
        </authorList>
    </citation>
    <scope>NUCLEOTIDE SEQUENCE [LARGE SCALE GENOMIC DNA]</scope>
    <source>
        <strain evidence="1 2">RCC 1105</strain>
    </source>
</reference>
<evidence type="ECO:0000313" key="2">
    <source>
        <dbReference type="Proteomes" id="UP000198341"/>
    </source>
</evidence>
<gene>
    <name evidence="1" type="ORF">Bathy04g03330</name>
</gene>
<dbReference type="KEGG" id="bpg:Bathy04g03330"/>